<gene>
    <name evidence="2" type="ORF">G3M78_10165</name>
</gene>
<organism evidence="2 3">
    <name type="scientific">Candidatus Nitrohelix vancouverensis</name>
    <dbReference type="NCBI Taxonomy" id="2705534"/>
    <lineage>
        <taxon>Bacteria</taxon>
        <taxon>Pseudomonadati</taxon>
        <taxon>Nitrospinota/Tectimicrobiota group</taxon>
        <taxon>Nitrospinota</taxon>
        <taxon>Nitrospinia</taxon>
        <taxon>Nitrospinales</taxon>
        <taxon>Nitrospinaceae</taxon>
        <taxon>Candidatus Nitrohelix</taxon>
    </lineage>
</organism>
<name>A0A7T0G3S6_9BACT</name>
<evidence type="ECO:0000313" key="3">
    <source>
        <dbReference type="Proteomes" id="UP000594464"/>
    </source>
</evidence>
<dbReference type="Proteomes" id="UP000594464">
    <property type="component" value="Chromosome"/>
</dbReference>
<accession>A0A7T0G3S6</accession>
<dbReference type="InterPro" id="IPR011460">
    <property type="entry name" value="Lcl_C"/>
</dbReference>
<protein>
    <submittedName>
        <fullName evidence="2">DUF1566 domain-containing protein</fullName>
    </submittedName>
</protein>
<evidence type="ECO:0000313" key="2">
    <source>
        <dbReference type="EMBL" id="QPJ65735.1"/>
    </source>
</evidence>
<dbReference type="KEGG" id="nva:G3M78_10165"/>
<sequence length="139" mass="15998">MTQFIDNQNDTITDSISGLTWLKKDSRQVTGKWMHLEKARKFAEEQSGSQVGGFNDWRVPTLEDVKTIYNKEFSNRDFGNNEIFIPEEFEKGCADCTWTDTVNGERAMMFSLVKGRSSWINKFGEGPFAVRLVRGERKS</sequence>
<feature type="domain" description="Lcl C-terminal" evidence="1">
    <location>
        <begin position="11"/>
        <end position="134"/>
    </location>
</feature>
<dbReference type="EMBL" id="CP048620">
    <property type="protein sequence ID" value="QPJ65735.1"/>
    <property type="molecule type" value="Genomic_DNA"/>
</dbReference>
<dbReference type="Pfam" id="PF07603">
    <property type="entry name" value="Lcl_C"/>
    <property type="match status" value="1"/>
</dbReference>
<reference evidence="3" key="1">
    <citation type="submission" date="2020-02" db="EMBL/GenBank/DDBJ databases">
        <title>Genomic and physiological characterization of two novel Nitrospinaceae genera.</title>
        <authorList>
            <person name="Mueller A.J."/>
            <person name="Jung M.-Y."/>
            <person name="Strachan C.R."/>
            <person name="Herbold C.W."/>
            <person name="Kirkegaard R.H."/>
            <person name="Daims H."/>
        </authorList>
    </citation>
    <scope>NUCLEOTIDE SEQUENCE [LARGE SCALE GENOMIC DNA]</scope>
</reference>
<evidence type="ECO:0000259" key="1">
    <source>
        <dbReference type="Pfam" id="PF07603"/>
    </source>
</evidence>
<proteinExistence type="predicted"/>
<dbReference type="AlphaFoldDB" id="A0A7T0G3S6"/>